<name>A0A1I7X618_HETBA</name>
<keyword evidence="1" id="KW-1185">Reference proteome</keyword>
<dbReference type="WBParaSite" id="Hba_13008">
    <property type="protein sequence ID" value="Hba_13008"/>
    <property type="gene ID" value="Hba_13008"/>
</dbReference>
<dbReference type="AlphaFoldDB" id="A0A1I7X618"/>
<organism evidence="1 2">
    <name type="scientific">Heterorhabditis bacteriophora</name>
    <name type="common">Entomopathogenic nematode worm</name>
    <dbReference type="NCBI Taxonomy" id="37862"/>
    <lineage>
        <taxon>Eukaryota</taxon>
        <taxon>Metazoa</taxon>
        <taxon>Ecdysozoa</taxon>
        <taxon>Nematoda</taxon>
        <taxon>Chromadorea</taxon>
        <taxon>Rhabditida</taxon>
        <taxon>Rhabditina</taxon>
        <taxon>Rhabditomorpha</taxon>
        <taxon>Strongyloidea</taxon>
        <taxon>Heterorhabditidae</taxon>
        <taxon>Heterorhabditis</taxon>
    </lineage>
</organism>
<sequence length="116" mass="13776">MGQEDLILKDDGNIVIVARRSLLNHIFVVFQLKNHLGDGRYNQVLIELIEPSREQAPLIPPRVKFITDFEKQAMDFIKEKLEFKVIRHYIKFKQVLFFHMIWNSKFQLPISLRPVS</sequence>
<accession>A0A1I7X618</accession>
<reference evidence="2" key="1">
    <citation type="submission" date="2016-11" db="UniProtKB">
        <authorList>
            <consortium name="WormBaseParasite"/>
        </authorList>
    </citation>
    <scope>IDENTIFICATION</scope>
</reference>
<dbReference type="Proteomes" id="UP000095283">
    <property type="component" value="Unplaced"/>
</dbReference>
<evidence type="ECO:0000313" key="2">
    <source>
        <dbReference type="WBParaSite" id="Hba_13008"/>
    </source>
</evidence>
<proteinExistence type="predicted"/>
<protein>
    <submittedName>
        <fullName evidence="2">Arp2/3 complex 34 kDa subunit</fullName>
    </submittedName>
</protein>
<evidence type="ECO:0000313" key="1">
    <source>
        <dbReference type="Proteomes" id="UP000095283"/>
    </source>
</evidence>